<dbReference type="Proteomes" id="UP000472265">
    <property type="component" value="Chromosome 7"/>
</dbReference>
<dbReference type="GO" id="GO:0006506">
    <property type="term" value="P:GPI anchor biosynthetic process"/>
    <property type="evidence" value="ECO:0007669"/>
    <property type="project" value="UniProtKB-KW"/>
</dbReference>
<evidence type="ECO:0000313" key="13">
    <source>
        <dbReference type="Ensembl" id="ENSSAUP00010055736.1"/>
    </source>
</evidence>
<evidence type="ECO:0000256" key="3">
    <source>
        <dbReference type="ARBA" id="ARBA00022502"/>
    </source>
</evidence>
<dbReference type="InterPro" id="IPR039545">
    <property type="entry name" value="PGAP2"/>
</dbReference>
<keyword evidence="5 11" id="KW-1133">Transmembrane helix</keyword>
<name>A0A671Y3R2_SPAAU</name>
<evidence type="ECO:0000259" key="12">
    <source>
        <dbReference type="Pfam" id="PF10277"/>
    </source>
</evidence>
<reference evidence="13" key="2">
    <citation type="submission" date="2025-08" db="UniProtKB">
        <authorList>
            <consortium name="Ensembl"/>
        </authorList>
    </citation>
    <scope>IDENTIFICATION</scope>
</reference>
<evidence type="ECO:0000256" key="1">
    <source>
        <dbReference type="ARBA" id="ARBA00004653"/>
    </source>
</evidence>
<sequence>MPAVRVQQTLAINTWPHPHTQTRNTHTKHTHTHTLGPLEPCLFWNYVNPEERTSYHWKLRLFLFNIGCCLAVTYFFRRHNMFCETGVYTLFAFFEYPVVFSNMAFPMTAFWDFGSKDVIVATVPEDKRY</sequence>
<dbReference type="GeneTree" id="ENSGT00940000168166"/>
<keyword evidence="3" id="KW-0337">GPI-anchor biosynthesis</keyword>
<dbReference type="OMA" id="ICAYFCH"/>
<evidence type="ECO:0000256" key="10">
    <source>
        <dbReference type="ARBA" id="ARBA00093676"/>
    </source>
</evidence>
<keyword evidence="14" id="KW-1185">Reference proteome</keyword>
<comment type="similarity">
    <text evidence="2">Belongs to the PGAP2 family.</text>
</comment>
<keyword evidence="4 11" id="KW-0812">Transmembrane</keyword>
<evidence type="ECO:0000256" key="9">
    <source>
        <dbReference type="ARBA" id="ARBA00093632"/>
    </source>
</evidence>
<evidence type="ECO:0000256" key="6">
    <source>
        <dbReference type="ARBA" id="ARBA00023034"/>
    </source>
</evidence>
<evidence type="ECO:0000256" key="7">
    <source>
        <dbReference type="ARBA" id="ARBA00023136"/>
    </source>
</evidence>
<dbReference type="InterPro" id="IPR019402">
    <property type="entry name" value="CWH43_N"/>
</dbReference>
<dbReference type="GO" id="GO:0000139">
    <property type="term" value="C:Golgi membrane"/>
    <property type="evidence" value="ECO:0007669"/>
    <property type="project" value="UniProtKB-SubCell"/>
</dbReference>
<dbReference type="PANTHER" id="PTHR12892">
    <property type="entry name" value="FGF RECEPTOR ACTIVATING PROTEIN 1"/>
    <property type="match status" value="1"/>
</dbReference>
<proteinExistence type="inferred from homology"/>
<comment type="function">
    <text evidence="8">Involved in the fatty acid remodeling steps of GPI-anchor maturation where the unsaturated acyl chain at sn-2 of inositol phosphate is replaced by a saturated stearoyl chain. May catalyze the second step of the fatty acid remodeling, by reacylating a lyso-GPI intermediate at sn-2 of inositol phosphate by a saturated chain. The fatty acid remodeling steps is critical for the integration of GPI-APs into lipid rafts.</text>
</comment>
<evidence type="ECO:0000256" key="2">
    <source>
        <dbReference type="ARBA" id="ARBA00007414"/>
    </source>
</evidence>
<dbReference type="AlphaFoldDB" id="A0A671Y3R2"/>
<reference evidence="13" key="1">
    <citation type="submission" date="2021-04" db="EMBL/GenBank/DDBJ databases">
        <authorList>
            <consortium name="Wellcome Sanger Institute Data Sharing"/>
        </authorList>
    </citation>
    <scope>NUCLEOTIDE SEQUENCE [LARGE SCALE GENOMIC DNA]</scope>
</reference>
<dbReference type="PANTHER" id="PTHR12892:SF11">
    <property type="entry name" value="POST-GPI ATTACHMENT TO PROTEINS FACTOR 2"/>
    <property type="match status" value="1"/>
</dbReference>
<evidence type="ECO:0000256" key="5">
    <source>
        <dbReference type="ARBA" id="ARBA00022989"/>
    </source>
</evidence>
<keyword evidence="7 11" id="KW-0472">Membrane</keyword>
<protein>
    <recommendedName>
        <fullName evidence="9">Acyltransferase PGAP2</fullName>
    </recommendedName>
    <alternativeName>
        <fullName evidence="10">Post-GPI attachment to proteins factor 2</fullName>
    </alternativeName>
</protein>
<organism evidence="13 14">
    <name type="scientific">Sparus aurata</name>
    <name type="common">Gilthead sea bream</name>
    <dbReference type="NCBI Taxonomy" id="8175"/>
    <lineage>
        <taxon>Eukaryota</taxon>
        <taxon>Metazoa</taxon>
        <taxon>Chordata</taxon>
        <taxon>Craniata</taxon>
        <taxon>Vertebrata</taxon>
        <taxon>Euteleostomi</taxon>
        <taxon>Actinopterygii</taxon>
        <taxon>Neopterygii</taxon>
        <taxon>Teleostei</taxon>
        <taxon>Neoteleostei</taxon>
        <taxon>Acanthomorphata</taxon>
        <taxon>Eupercaria</taxon>
        <taxon>Spariformes</taxon>
        <taxon>Sparidae</taxon>
        <taxon>Sparus</taxon>
    </lineage>
</organism>
<feature type="domain" description="CWH43-like N-terminal" evidence="12">
    <location>
        <begin position="34"/>
        <end position="115"/>
    </location>
</feature>
<dbReference type="Pfam" id="PF10277">
    <property type="entry name" value="Frag1"/>
    <property type="match status" value="1"/>
</dbReference>
<feature type="transmembrane region" description="Helical" evidence="11">
    <location>
        <begin position="57"/>
        <end position="76"/>
    </location>
</feature>
<reference evidence="13" key="3">
    <citation type="submission" date="2025-09" db="UniProtKB">
        <authorList>
            <consortium name="Ensembl"/>
        </authorList>
    </citation>
    <scope>IDENTIFICATION</scope>
</reference>
<accession>A0A671Y3R2</accession>
<evidence type="ECO:0000256" key="11">
    <source>
        <dbReference type="SAM" id="Phobius"/>
    </source>
</evidence>
<keyword evidence="6" id="KW-0333">Golgi apparatus</keyword>
<dbReference type="GO" id="GO:0005789">
    <property type="term" value="C:endoplasmic reticulum membrane"/>
    <property type="evidence" value="ECO:0007669"/>
    <property type="project" value="TreeGrafter"/>
</dbReference>
<dbReference type="Ensembl" id="ENSSAUT00010058555.1">
    <property type="protein sequence ID" value="ENSSAUP00010055736.1"/>
    <property type="gene ID" value="ENSSAUG00010022906.1"/>
</dbReference>
<feature type="transmembrane region" description="Helical" evidence="11">
    <location>
        <begin position="88"/>
        <end position="111"/>
    </location>
</feature>
<evidence type="ECO:0000256" key="4">
    <source>
        <dbReference type="ARBA" id="ARBA00022692"/>
    </source>
</evidence>
<comment type="subcellular location">
    <subcellularLocation>
        <location evidence="1">Golgi apparatus membrane</location>
        <topology evidence="1">Multi-pass membrane protein</topology>
    </subcellularLocation>
</comment>
<evidence type="ECO:0000313" key="14">
    <source>
        <dbReference type="Proteomes" id="UP000472265"/>
    </source>
</evidence>
<dbReference type="InParanoid" id="A0A671Y3R2"/>
<evidence type="ECO:0000256" key="8">
    <source>
        <dbReference type="ARBA" id="ARBA00093421"/>
    </source>
</evidence>